<sequence>MSMKQTSLESFLGKKKRPSEQTEEEPSTSKKHATFNRQYHESYLKYGFIGTGDSHASKPLCIVCGEKLSNEAMKPSKLLRHLTAKHPGIKDKPLEYFERKKTGARSTEDIYEGHHINKGECTESIIFGEAAVEKIAHVPLSASTVTRRIEEIAEDIEAQLLERINTSPWYALQVDESTDINNKALLLVYVRYLYQEDVHEDLLCALSLPTNTTGAELFKSLNGYISEKLKWSFCVSICTDGAAAMTGRLSGLTARIKEVAPESESTHCFIHREMLASRKMSPEFNSVLMDVVKVINHIKAHALNSRLFEQLCEEMDAEYRCLLLYTEIRWLSRGKSLTRVFELREPLQRFLSEKKSPLAAHFRDKVWVAKLAYLCDIFSLLNELNLGLQGKMTTVFKLSDKVAAFKAKLELWGRRVNRGILDMFQTLAGIVEFERYFPTTKDPRTGKEWICDPFANKSGESSMSMQEEEQLLEIANDGGLKTTFKTTTLPMFWFKVMAEYPEIATTALKSLLPFPTTYLCEAGFSAVTATKTKQRNKLDISNTLRVSLSPITPRWNRLVAKKQAQGSH</sequence>
<dbReference type="InterPro" id="IPR012337">
    <property type="entry name" value="RNaseH-like_sf"/>
</dbReference>
<keyword evidence="3" id="KW-1185">Reference proteome</keyword>
<dbReference type="SUPFAM" id="SSF53098">
    <property type="entry name" value="Ribonuclease H-like"/>
    <property type="match status" value="1"/>
</dbReference>
<proteinExistence type="predicted"/>
<organism evidence="2 3">
    <name type="scientific">Podarcis lilfordi</name>
    <name type="common">Lilford's wall lizard</name>
    <dbReference type="NCBI Taxonomy" id="74358"/>
    <lineage>
        <taxon>Eukaryota</taxon>
        <taxon>Metazoa</taxon>
        <taxon>Chordata</taxon>
        <taxon>Craniata</taxon>
        <taxon>Vertebrata</taxon>
        <taxon>Euteleostomi</taxon>
        <taxon>Lepidosauria</taxon>
        <taxon>Squamata</taxon>
        <taxon>Bifurcata</taxon>
        <taxon>Unidentata</taxon>
        <taxon>Episquamata</taxon>
        <taxon>Laterata</taxon>
        <taxon>Lacertibaenia</taxon>
        <taxon>Lacertidae</taxon>
        <taxon>Podarcis</taxon>
    </lineage>
</organism>
<name>A0AA35LBT5_9SAUR</name>
<dbReference type="AlphaFoldDB" id="A0AA35LBT5"/>
<reference evidence="2" key="1">
    <citation type="submission" date="2022-12" db="EMBL/GenBank/DDBJ databases">
        <authorList>
            <person name="Alioto T."/>
            <person name="Alioto T."/>
            <person name="Gomez Garrido J."/>
        </authorList>
    </citation>
    <scope>NUCLEOTIDE SEQUENCE</scope>
</reference>
<evidence type="ECO:0000256" key="1">
    <source>
        <dbReference type="SAM" id="MobiDB-lite"/>
    </source>
</evidence>
<dbReference type="PANTHER" id="PTHR45913">
    <property type="entry name" value="EPM2A-INTERACTING PROTEIN 1"/>
    <property type="match status" value="1"/>
</dbReference>
<evidence type="ECO:0000313" key="3">
    <source>
        <dbReference type="Proteomes" id="UP001178461"/>
    </source>
</evidence>
<gene>
    <name evidence="2" type="ORF">PODLI_1B036188</name>
</gene>
<dbReference type="PANTHER" id="PTHR45913:SF19">
    <property type="entry name" value="LOW QUALITY PROTEIN: ZINC FINGER BED DOMAIN-CONTAINING PROTEIN 5-LIKE"/>
    <property type="match status" value="1"/>
</dbReference>
<evidence type="ECO:0000313" key="2">
    <source>
        <dbReference type="EMBL" id="CAI5793427.1"/>
    </source>
</evidence>
<dbReference type="Proteomes" id="UP001178461">
    <property type="component" value="Chromosome Z"/>
</dbReference>
<protein>
    <submittedName>
        <fullName evidence="2">Domain-containing 3-like</fullName>
    </submittedName>
</protein>
<feature type="region of interest" description="Disordered" evidence="1">
    <location>
        <begin position="1"/>
        <end position="34"/>
    </location>
</feature>
<accession>A0AA35LBT5</accession>
<dbReference type="EMBL" id="OX395140">
    <property type="protein sequence ID" value="CAI5793427.1"/>
    <property type="molecule type" value="Genomic_DNA"/>
</dbReference>